<proteinExistence type="predicted"/>
<feature type="signal peptide" evidence="2">
    <location>
        <begin position="1"/>
        <end position="27"/>
    </location>
</feature>
<keyword evidence="2" id="KW-0732">Signal</keyword>
<name>A0A7W7MUN5_9ACTN</name>
<sequence>MITFSRTATATLLVLGLLTGCSGPTVTQGNSVPVPPSGATPTASSTARSPVAPDGSEPTGSSVPTGAPPSRPAGIPKTPTDIVHTAGWTEGTITRGGTGPCYGMVTFDGVAYAMYSDTGIKLAKGDHIRARLAPAKLRIDCGEGIPVSVGAIQHFP</sequence>
<feature type="chain" id="PRO_5038787735" description="Lipoprotein" evidence="2">
    <location>
        <begin position="28"/>
        <end position="156"/>
    </location>
</feature>
<evidence type="ECO:0000313" key="4">
    <source>
        <dbReference type="Proteomes" id="UP000578112"/>
    </source>
</evidence>
<evidence type="ECO:0000313" key="3">
    <source>
        <dbReference type="EMBL" id="MBB4766957.1"/>
    </source>
</evidence>
<accession>A0A7W7MUN5</accession>
<protein>
    <recommendedName>
        <fullName evidence="5">Lipoprotein</fullName>
    </recommendedName>
</protein>
<dbReference type="RefSeq" id="WP_184998039.1">
    <property type="nucleotide sequence ID" value="NZ_BOMK01000039.1"/>
</dbReference>
<feature type="compositionally biased region" description="Polar residues" evidence="1">
    <location>
        <begin position="39"/>
        <end position="48"/>
    </location>
</feature>
<reference evidence="3 4" key="1">
    <citation type="submission" date="2020-08" db="EMBL/GenBank/DDBJ databases">
        <title>Sequencing the genomes of 1000 actinobacteria strains.</title>
        <authorList>
            <person name="Klenk H.-P."/>
        </authorList>
    </citation>
    <scope>NUCLEOTIDE SEQUENCE [LARGE SCALE GENOMIC DNA]</scope>
    <source>
        <strain evidence="3 4">DSM 43149</strain>
    </source>
</reference>
<evidence type="ECO:0008006" key="5">
    <source>
        <dbReference type="Google" id="ProtNLM"/>
    </source>
</evidence>
<dbReference type="Proteomes" id="UP000578112">
    <property type="component" value="Unassembled WGS sequence"/>
</dbReference>
<evidence type="ECO:0000256" key="1">
    <source>
        <dbReference type="SAM" id="MobiDB-lite"/>
    </source>
</evidence>
<organism evidence="3 4">
    <name type="scientific">Actinoplanes digitatis</name>
    <dbReference type="NCBI Taxonomy" id="1868"/>
    <lineage>
        <taxon>Bacteria</taxon>
        <taxon>Bacillati</taxon>
        <taxon>Actinomycetota</taxon>
        <taxon>Actinomycetes</taxon>
        <taxon>Micromonosporales</taxon>
        <taxon>Micromonosporaceae</taxon>
        <taxon>Actinoplanes</taxon>
    </lineage>
</organism>
<gene>
    <name evidence="3" type="ORF">BJ971_007513</name>
</gene>
<keyword evidence="4" id="KW-1185">Reference proteome</keyword>
<comment type="caution">
    <text evidence="3">The sequence shown here is derived from an EMBL/GenBank/DDBJ whole genome shotgun (WGS) entry which is preliminary data.</text>
</comment>
<dbReference type="EMBL" id="JACHNH010000001">
    <property type="protein sequence ID" value="MBB4766957.1"/>
    <property type="molecule type" value="Genomic_DNA"/>
</dbReference>
<dbReference type="PROSITE" id="PS51257">
    <property type="entry name" value="PROKAR_LIPOPROTEIN"/>
    <property type="match status" value="1"/>
</dbReference>
<dbReference type="AlphaFoldDB" id="A0A7W7MUN5"/>
<evidence type="ECO:0000256" key="2">
    <source>
        <dbReference type="SAM" id="SignalP"/>
    </source>
</evidence>
<feature type="region of interest" description="Disordered" evidence="1">
    <location>
        <begin position="25"/>
        <end position="85"/>
    </location>
</feature>